<dbReference type="Pfam" id="PF02310">
    <property type="entry name" value="B12-binding"/>
    <property type="match status" value="1"/>
</dbReference>
<dbReference type="SUPFAM" id="SSF47644">
    <property type="entry name" value="Methionine synthase domain"/>
    <property type="match status" value="1"/>
</dbReference>
<evidence type="ECO:0000259" key="19">
    <source>
        <dbReference type="PROSITE" id="PS50974"/>
    </source>
</evidence>
<dbReference type="SUPFAM" id="SSF82282">
    <property type="entry name" value="Homocysteine S-methyltransferase"/>
    <property type="match status" value="1"/>
</dbReference>
<keyword evidence="8" id="KW-0846">Cobalamin</keyword>
<keyword evidence="9 22" id="KW-0808">Transferase</keyword>
<dbReference type="PROSITE" id="PS50974">
    <property type="entry name" value="ADOMET_ACTIVATION"/>
    <property type="match status" value="1"/>
</dbReference>
<evidence type="ECO:0000256" key="16">
    <source>
        <dbReference type="ARBA" id="ARBA00031040"/>
    </source>
</evidence>
<proteinExistence type="inferred from homology"/>
<evidence type="ECO:0000313" key="22">
    <source>
        <dbReference type="EMBL" id="VBB68943.1"/>
    </source>
</evidence>
<dbReference type="GO" id="GO:0008270">
    <property type="term" value="F:zinc ion binding"/>
    <property type="evidence" value="ECO:0007669"/>
    <property type="project" value="InterPro"/>
</dbReference>
<keyword evidence="14" id="KW-0486">Methionine biosynthesis</keyword>
<evidence type="ECO:0000256" key="11">
    <source>
        <dbReference type="ARBA" id="ARBA00022723"/>
    </source>
</evidence>
<dbReference type="Gene3D" id="3.40.50.280">
    <property type="entry name" value="Cobalamin-binding domain"/>
    <property type="match status" value="1"/>
</dbReference>
<dbReference type="PROSITE" id="PS50970">
    <property type="entry name" value="HCY"/>
    <property type="match status" value="1"/>
</dbReference>
<organism evidence="22">
    <name type="scientific">invertebrate metagenome</name>
    <dbReference type="NCBI Taxonomy" id="1711999"/>
    <lineage>
        <taxon>unclassified sequences</taxon>
        <taxon>metagenomes</taxon>
        <taxon>organismal metagenomes</taxon>
    </lineage>
</organism>
<dbReference type="SUPFAM" id="SSF56507">
    <property type="entry name" value="Methionine synthase activation domain-like"/>
    <property type="match status" value="1"/>
</dbReference>
<comment type="similarity">
    <text evidence="4">Belongs to the vitamin-B12 dependent methionine synthase family.</text>
</comment>
<feature type="domain" description="Pterin-binding" evidence="18">
    <location>
        <begin position="339"/>
        <end position="599"/>
    </location>
</feature>
<dbReference type="NCBIfam" id="TIGR02082">
    <property type="entry name" value="metH"/>
    <property type="match status" value="1"/>
</dbReference>
<keyword evidence="7" id="KW-0028">Amino-acid biosynthesis</keyword>
<dbReference type="FunFam" id="3.20.20.20:FF:000007">
    <property type="entry name" value="Methionine synthase"/>
    <property type="match status" value="1"/>
</dbReference>
<evidence type="ECO:0000256" key="6">
    <source>
        <dbReference type="ARBA" id="ARBA00022603"/>
    </source>
</evidence>
<dbReference type="PIRSF" id="PIRSF000381">
    <property type="entry name" value="MetH"/>
    <property type="match status" value="1"/>
</dbReference>
<dbReference type="InterPro" id="IPR037010">
    <property type="entry name" value="VitB12-dep_Met_synth_activ_sf"/>
</dbReference>
<dbReference type="InterPro" id="IPR006158">
    <property type="entry name" value="Cobalamin-bd"/>
</dbReference>
<evidence type="ECO:0000256" key="15">
    <source>
        <dbReference type="ARBA" id="ARBA00023285"/>
    </source>
</evidence>
<dbReference type="Pfam" id="PF02607">
    <property type="entry name" value="B12-binding_2"/>
    <property type="match status" value="1"/>
</dbReference>
<evidence type="ECO:0000256" key="4">
    <source>
        <dbReference type="ARBA" id="ARBA00010398"/>
    </source>
</evidence>
<dbReference type="UniPathway" id="UPA00051">
    <property type="reaction ID" value="UER00081"/>
</dbReference>
<protein>
    <recommendedName>
        <fullName evidence="5">methionine synthase</fullName>
        <ecNumber evidence="5">2.1.1.13</ecNumber>
    </recommendedName>
    <alternativeName>
        <fullName evidence="16">5-methyltetrahydrofolate--homocysteine methyltransferase</fullName>
    </alternativeName>
</protein>
<dbReference type="GO" id="GO:0046653">
    <property type="term" value="P:tetrahydrofolate metabolic process"/>
    <property type="evidence" value="ECO:0007669"/>
    <property type="project" value="TreeGrafter"/>
</dbReference>
<dbReference type="InterPro" id="IPR011005">
    <property type="entry name" value="Dihydropteroate_synth-like_sf"/>
</dbReference>
<evidence type="ECO:0000259" key="18">
    <source>
        <dbReference type="PROSITE" id="PS50972"/>
    </source>
</evidence>
<dbReference type="InterPro" id="IPR036589">
    <property type="entry name" value="HCY_dom_sf"/>
</dbReference>
<dbReference type="SUPFAM" id="SSF51717">
    <property type="entry name" value="Dihydropteroate synthetase-like"/>
    <property type="match status" value="1"/>
</dbReference>
<keyword evidence="13" id="KW-0862">Zinc</keyword>
<gene>
    <name evidence="22" type="ORF">RIEGSTA812A_PEG_416</name>
</gene>
<dbReference type="InterPro" id="IPR004223">
    <property type="entry name" value="VitB12-dep_Met_synth_activ_dom"/>
</dbReference>
<dbReference type="AlphaFoldDB" id="A0A484H899"/>
<dbReference type="InterPro" id="IPR003759">
    <property type="entry name" value="Cbl-bd_cap"/>
</dbReference>
<evidence type="ECO:0000259" key="21">
    <source>
        <dbReference type="PROSITE" id="PS51337"/>
    </source>
</evidence>
<evidence type="ECO:0000256" key="14">
    <source>
        <dbReference type="ARBA" id="ARBA00023167"/>
    </source>
</evidence>
<evidence type="ECO:0000259" key="20">
    <source>
        <dbReference type="PROSITE" id="PS51332"/>
    </source>
</evidence>
<dbReference type="InterPro" id="IPR050554">
    <property type="entry name" value="Met_Synthase/Corrinoid"/>
</dbReference>
<dbReference type="InterPro" id="IPR036594">
    <property type="entry name" value="Meth_synthase_dom"/>
</dbReference>
<evidence type="ECO:0000256" key="2">
    <source>
        <dbReference type="ARBA" id="ARBA00001956"/>
    </source>
</evidence>
<dbReference type="PROSITE" id="PS51337">
    <property type="entry name" value="B12_BINDING_NTER"/>
    <property type="match status" value="1"/>
</dbReference>
<dbReference type="GO" id="GO:0031419">
    <property type="term" value="F:cobalamin binding"/>
    <property type="evidence" value="ECO:0007669"/>
    <property type="project" value="UniProtKB-KW"/>
</dbReference>
<dbReference type="InterPro" id="IPR000489">
    <property type="entry name" value="Pterin-binding_dom"/>
</dbReference>
<feature type="domain" description="B12-binding" evidence="20">
    <location>
        <begin position="717"/>
        <end position="849"/>
    </location>
</feature>
<comment type="cofactor">
    <cofactor evidence="1">
        <name>Zn(2+)</name>
        <dbReference type="ChEBI" id="CHEBI:29105"/>
    </cofactor>
</comment>
<dbReference type="SUPFAM" id="SSF52242">
    <property type="entry name" value="Cobalamin (vitamin B12)-binding domain"/>
    <property type="match status" value="1"/>
</dbReference>
<dbReference type="InterPro" id="IPR011822">
    <property type="entry name" value="MetH"/>
</dbReference>
<comment type="pathway">
    <text evidence="3">Amino-acid biosynthesis; L-methionine biosynthesis via de novo pathway; L-methionine from L-homocysteine (MetH route): step 1/1.</text>
</comment>
<comment type="cofactor">
    <cofactor evidence="2">
        <name>methylcob(III)alamin</name>
        <dbReference type="ChEBI" id="CHEBI:28115"/>
    </cofactor>
</comment>
<dbReference type="Pfam" id="PF02965">
    <property type="entry name" value="Met_synt_B12"/>
    <property type="match status" value="1"/>
</dbReference>
<dbReference type="PROSITE" id="PS50972">
    <property type="entry name" value="PTERIN_BINDING"/>
    <property type="match status" value="1"/>
</dbReference>
<keyword evidence="10" id="KW-0949">S-adenosyl-L-methionine</keyword>
<evidence type="ECO:0000256" key="3">
    <source>
        <dbReference type="ARBA" id="ARBA00005178"/>
    </source>
</evidence>
<feature type="domain" description="AdoMet activation" evidence="19">
    <location>
        <begin position="870"/>
        <end position="1154"/>
    </location>
</feature>
<evidence type="ECO:0000256" key="8">
    <source>
        <dbReference type="ARBA" id="ARBA00022628"/>
    </source>
</evidence>
<dbReference type="PROSITE" id="PS51332">
    <property type="entry name" value="B12_BINDING"/>
    <property type="match status" value="1"/>
</dbReference>
<dbReference type="Pfam" id="PF00809">
    <property type="entry name" value="Pterin_bind"/>
    <property type="match status" value="1"/>
</dbReference>
<keyword evidence="11" id="KW-0479">Metal-binding</keyword>
<dbReference type="SMART" id="SM01018">
    <property type="entry name" value="B12-binding_2"/>
    <property type="match status" value="1"/>
</dbReference>
<dbReference type="Gene3D" id="3.20.20.20">
    <property type="entry name" value="Dihydropteroate synthase-like"/>
    <property type="match status" value="1"/>
</dbReference>
<dbReference type="GO" id="GO:0005829">
    <property type="term" value="C:cytosol"/>
    <property type="evidence" value="ECO:0007669"/>
    <property type="project" value="TreeGrafter"/>
</dbReference>
<keyword evidence="15" id="KW-0170">Cobalt</keyword>
<dbReference type="GO" id="GO:0008705">
    <property type="term" value="F:methionine synthase activity"/>
    <property type="evidence" value="ECO:0007669"/>
    <property type="project" value="UniProtKB-EC"/>
</dbReference>
<dbReference type="Pfam" id="PF02574">
    <property type="entry name" value="S-methyl_trans"/>
    <property type="match status" value="1"/>
</dbReference>
<dbReference type="GO" id="GO:0032259">
    <property type="term" value="P:methylation"/>
    <property type="evidence" value="ECO:0007669"/>
    <property type="project" value="UniProtKB-KW"/>
</dbReference>
<evidence type="ECO:0000256" key="1">
    <source>
        <dbReference type="ARBA" id="ARBA00001947"/>
    </source>
</evidence>
<feature type="domain" description="B12-binding N-terminal" evidence="21">
    <location>
        <begin position="624"/>
        <end position="717"/>
    </location>
</feature>
<evidence type="ECO:0000256" key="12">
    <source>
        <dbReference type="ARBA" id="ARBA00022737"/>
    </source>
</evidence>
<evidence type="ECO:0000256" key="10">
    <source>
        <dbReference type="ARBA" id="ARBA00022691"/>
    </source>
</evidence>
<dbReference type="Gene3D" id="3.10.196.10">
    <property type="entry name" value="Vitamin B12-dependent methionine synthase, activation domain"/>
    <property type="match status" value="1"/>
</dbReference>
<dbReference type="GO" id="GO:0050667">
    <property type="term" value="P:homocysteine metabolic process"/>
    <property type="evidence" value="ECO:0007669"/>
    <property type="project" value="TreeGrafter"/>
</dbReference>
<dbReference type="Gene3D" id="3.20.20.330">
    <property type="entry name" value="Homocysteine-binding-like domain"/>
    <property type="match status" value="1"/>
</dbReference>
<evidence type="ECO:0000256" key="13">
    <source>
        <dbReference type="ARBA" id="ARBA00022833"/>
    </source>
</evidence>
<sequence length="1154" mass="126556">MSNILNHLHDRVLLCDGGTGSLIQAMNLSVERTFLGKENCTEILVLTQPDIVRSIHTLYFAAGADCVETNTFGASPITLAEFDLAGQAMEINQQAVAIAREAAAQFSGSCHRFVLGAVGPGTKLPSLGHIDYDSLETAYAIQCAGLAGADAFLIETCQDPLQIKAAINGAKIGRSQAGTETPIFIQVTVESTGNLLVGTDIAAAATVIHSLDIPLMGLNCATGPQEMAEHVRWLAAHWPGFLSVQPNAGLPEVVDGHAHYPLQPADLALWHERFVSENGIHLVGGCCGTTPEHIRAVAAMLERLSQGRRRPSPVRRSVHWVPAVASLYSQVPLRQDNAFLSIGERCNANGSRQFRKYQETNDWDGVASMARAQIMEGSHCLDVCTACVGRDERADMIEVVTHLRGKVTAPLVIDSTETTVIEAALKLYGGKAIINSIHFEDGEATAADRLHLARHFGAAVVALTIDENGMAKTADDKIQIARRLYNFAVNRHGLPAADLLFDPLTFTICTGTPDDRSLAIETLQAIERLRTELPECQIMLGVSNISFGLKPIARHVLNAVFLEHALRRGMTSAIVHPSHLLPLHRLTVKECRAAEDLILNRGQTDHDLLQTFIALFQDNTMKASATMLPFLRVEERIKQRILNGDRQGLERDLAEALQSYAPLVLINDILLAGMKEVGELFSIGKIHLPFVLQSAETMKIAIKELESHLTSDSQKQKGTIVLATVRGDVHDIGKNLVDILLTNNGYRVVNLGTKQPITAILSAAREHAADAIGMSGLLVKSTFVMRENLEEMARQGVEIPVILGGAALTRRFVEEHCATAYRCGLVAYANDAFAGLDLMTRVVDGTFAHVTATRRTAPRPARGRSGGQTTQQRELPVDLEVTRLQPEIAAQIPTPPFWGARLLRHVPVKTLVPYLNEVMLYQFHWGFRKAGKSREVWQAWAAQEVRPVLKRMLDLCARENLLQPCAAYGYWPCARFKDSVILFDTDGTSEITRLTFPRQAKPGGLCIADFFCSDDVGKRDVIGLQVVTVGAQASDVARTWFADDRYKDYLYLHGLAVEMTEALAEYVHRVICIDIDIATCNTNNIDVMPKKEYLGTRYSFGYPACPNLADQHQLLTLLGADRIGISLSEEDQLYPEQSTSAIVCLHPQAKYFTM</sequence>
<feature type="domain" description="Hcy-binding" evidence="17">
    <location>
        <begin position="1"/>
        <end position="301"/>
    </location>
</feature>
<dbReference type="PANTHER" id="PTHR45833:SF1">
    <property type="entry name" value="METHIONINE SYNTHASE"/>
    <property type="match status" value="1"/>
</dbReference>
<keyword evidence="12" id="KW-0677">Repeat</keyword>
<accession>A0A484H899</accession>
<dbReference type="InterPro" id="IPR003726">
    <property type="entry name" value="HCY_dom"/>
</dbReference>
<dbReference type="PANTHER" id="PTHR45833">
    <property type="entry name" value="METHIONINE SYNTHASE"/>
    <property type="match status" value="1"/>
</dbReference>
<dbReference type="EMBL" id="LR026963">
    <property type="protein sequence ID" value="VBB68943.1"/>
    <property type="molecule type" value="Genomic_DNA"/>
</dbReference>
<evidence type="ECO:0000256" key="9">
    <source>
        <dbReference type="ARBA" id="ARBA00022679"/>
    </source>
</evidence>
<dbReference type="EC" id="2.1.1.13" evidence="5"/>
<evidence type="ECO:0000256" key="5">
    <source>
        <dbReference type="ARBA" id="ARBA00012032"/>
    </source>
</evidence>
<dbReference type="Gene3D" id="1.10.1240.10">
    <property type="entry name" value="Methionine synthase domain"/>
    <property type="match status" value="1"/>
</dbReference>
<evidence type="ECO:0000259" key="17">
    <source>
        <dbReference type="PROSITE" id="PS50970"/>
    </source>
</evidence>
<name>A0A484H899_9ZZZZ</name>
<evidence type="ECO:0000256" key="7">
    <source>
        <dbReference type="ARBA" id="ARBA00022605"/>
    </source>
</evidence>
<reference evidence="22" key="1">
    <citation type="submission" date="2018-10" db="EMBL/GenBank/DDBJ databases">
        <authorList>
            <person name="Gruber-Vodicka H."/>
            <person name="Jaeckle O."/>
        </authorList>
    </citation>
    <scope>NUCLEOTIDE SEQUENCE</scope>
</reference>
<keyword evidence="6 22" id="KW-0489">Methyltransferase</keyword>
<dbReference type="InterPro" id="IPR036724">
    <property type="entry name" value="Cobalamin-bd_sf"/>
</dbReference>